<name>A0A101J8R9_9ACTN</name>
<dbReference type="EMBL" id="LLZH01000342">
    <property type="protein sequence ID" value="KUL22348.1"/>
    <property type="molecule type" value="Genomic_DNA"/>
</dbReference>
<keyword evidence="2" id="KW-1185">Reference proteome</keyword>
<dbReference type="InterPro" id="IPR005021">
    <property type="entry name" value="Terminase_largesu-like"/>
</dbReference>
<dbReference type="OrthoDB" id="3188010at2"/>
<evidence type="ECO:0000313" key="2">
    <source>
        <dbReference type="Proteomes" id="UP000053244"/>
    </source>
</evidence>
<organism evidence="1 2">
    <name type="scientific">Actinoplanes awajinensis subsp. mycoplanecinus</name>
    <dbReference type="NCBI Taxonomy" id="135947"/>
    <lineage>
        <taxon>Bacteria</taxon>
        <taxon>Bacillati</taxon>
        <taxon>Actinomycetota</taxon>
        <taxon>Actinomycetes</taxon>
        <taxon>Micromonosporales</taxon>
        <taxon>Micromonosporaceae</taxon>
        <taxon>Actinoplanes</taxon>
    </lineage>
</organism>
<sequence length="495" mass="54426">MIETPPRRSDLETNEDASWGYDFIDFVDYIGAELDPWQKRLSIHLGELDALGRPIYDTAIIMVPRQNGKTVWTRLLIAYWMTQEQVPTILGTSSDRGEAKRSWDEVVTMMEGNEALAETLPGKHTTASNGYESFFNSYGSKYRFAAPNRRAGRGGTLHRWICDELREHRNRDCWNAAMGAMAAAASTEAGALAVCISNEGDENATVLHTEADAAELFAQTGEGNPRTYFAAWRADSDADPEDVEQLIKSNPGLGHRVSIDWLIGKGKAAKAAGGRDLADHKTEHMCVRVDRLDAAIRPEDWAACGVRPDRVVDITQHRRRLVLALDIAHEDAAHATLTAAAVIDGATHLQVVKQWQGHDARAQLRRDLPGLLAKARPRKLLIQSGGPAAAIAAELQQRSGWPAGVRLEMLASEDVVRACMGLEEQAAARQLQHPFDPLLDKHVALCERLPQGDGWRFSRRGPAPIDAAYAGAFAVHGARALPVLAEYRSAYDDHS</sequence>
<protein>
    <recommendedName>
        <fullName evidence="3">Terminase</fullName>
    </recommendedName>
</protein>
<dbReference type="Proteomes" id="UP000053244">
    <property type="component" value="Unassembled WGS sequence"/>
</dbReference>
<accession>A0A101J8R9</accession>
<dbReference type="PANTHER" id="PTHR41287:SF1">
    <property type="entry name" value="PROTEIN YMFN"/>
    <property type="match status" value="1"/>
</dbReference>
<evidence type="ECO:0000313" key="1">
    <source>
        <dbReference type="EMBL" id="KUL22348.1"/>
    </source>
</evidence>
<dbReference type="Gene3D" id="3.40.50.300">
    <property type="entry name" value="P-loop containing nucleotide triphosphate hydrolases"/>
    <property type="match status" value="1"/>
</dbReference>
<dbReference type="PANTHER" id="PTHR41287">
    <property type="match status" value="1"/>
</dbReference>
<comment type="caution">
    <text evidence="1">The sequence shown here is derived from an EMBL/GenBank/DDBJ whole genome shotgun (WGS) entry which is preliminary data.</text>
</comment>
<dbReference type="AlphaFoldDB" id="A0A101J8R9"/>
<reference evidence="1 2" key="1">
    <citation type="submission" date="2015-10" db="EMBL/GenBank/DDBJ databases">
        <authorList>
            <person name="Gilbert D.G."/>
        </authorList>
    </citation>
    <scope>NUCLEOTIDE SEQUENCE [LARGE SCALE GENOMIC DNA]</scope>
    <source>
        <strain evidence="1 2">NRRL B-16712</strain>
    </source>
</reference>
<gene>
    <name evidence="1" type="ORF">ADL15_48305</name>
</gene>
<dbReference type="InterPro" id="IPR027417">
    <property type="entry name" value="P-loop_NTPase"/>
</dbReference>
<proteinExistence type="predicted"/>
<dbReference type="RefSeq" id="WP_083972627.1">
    <property type="nucleotide sequence ID" value="NZ_LLZH01000342.1"/>
</dbReference>
<evidence type="ECO:0008006" key="3">
    <source>
        <dbReference type="Google" id="ProtNLM"/>
    </source>
</evidence>